<sequence>MVFDVRRRGRFATWRSPTTRSASTRRRATGRRRTRLDEGRTAASGCV</sequence>
<proteinExistence type="predicted"/>
<dbReference type="EnsemblPlants" id="MELO3C027634.2.1">
    <property type="protein sequence ID" value="MELO3C027634.2.1"/>
    <property type="gene ID" value="MELO3C027634.2"/>
</dbReference>
<evidence type="ECO:0000313" key="2">
    <source>
        <dbReference type="EnsemblPlants" id="MELO3C027634.2.1"/>
    </source>
</evidence>
<dbReference type="AlphaFoldDB" id="A0A9I9E1B3"/>
<organism evidence="2">
    <name type="scientific">Cucumis melo</name>
    <name type="common">Muskmelon</name>
    <dbReference type="NCBI Taxonomy" id="3656"/>
    <lineage>
        <taxon>Eukaryota</taxon>
        <taxon>Viridiplantae</taxon>
        <taxon>Streptophyta</taxon>
        <taxon>Embryophyta</taxon>
        <taxon>Tracheophyta</taxon>
        <taxon>Spermatophyta</taxon>
        <taxon>Magnoliopsida</taxon>
        <taxon>eudicotyledons</taxon>
        <taxon>Gunneridae</taxon>
        <taxon>Pentapetalae</taxon>
        <taxon>rosids</taxon>
        <taxon>fabids</taxon>
        <taxon>Cucurbitales</taxon>
        <taxon>Cucurbitaceae</taxon>
        <taxon>Benincaseae</taxon>
        <taxon>Cucumis</taxon>
    </lineage>
</organism>
<evidence type="ECO:0000256" key="1">
    <source>
        <dbReference type="SAM" id="MobiDB-lite"/>
    </source>
</evidence>
<accession>A0A9I9E1B3</accession>
<dbReference type="Gramene" id="MELO3C027634.2.1">
    <property type="protein sequence ID" value="MELO3C027634.2.1"/>
    <property type="gene ID" value="MELO3C027634.2"/>
</dbReference>
<feature type="region of interest" description="Disordered" evidence="1">
    <location>
        <begin position="14"/>
        <end position="47"/>
    </location>
</feature>
<name>A0A9I9E1B3_CUCME</name>
<feature type="compositionally biased region" description="Basic residues" evidence="1">
    <location>
        <begin position="23"/>
        <end position="34"/>
    </location>
</feature>
<reference evidence="2" key="1">
    <citation type="submission" date="2023-03" db="UniProtKB">
        <authorList>
            <consortium name="EnsemblPlants"/>
        </authorList>
    </citation>
    <scope>IDENTIFICATION</scope>
</reference>
<protein>
    <submittedName>
        <fullName evidence="2">Uncharacterized protein</fullName>
    </submittedName>
</protein>